<organism evidence="2 3">
    <name type="scientific">Tigriopus californicus</name>
    <name type="common">Marine copepod</name>
    <dbReference type="NCBI Taxonomy" id="6832"/>
    <lineage>
        <taxon>Eukaryota</taxon>
        <taxon>Metazoa</taxon>
        <taxon>Ecdysozoa</taxon>
        <taxon>Arthropoda</taxon>
        <taxon>Crustacea</taxon>
        <taxon>Multicrustacea</taxon>
        <taxon>Hexanauplia</taxon>
        <taxon>Copepoda</taxon>
        <taxon>Harpacticoida</taxon>
        <taxon>Harpacticidae</taxon>
        <taxon>Tigriopus</taxon>
    </lineage>
</organism>
<proteinExistence type="predicted"/>
<protein>
    <recommendedName>
        <fullName evidence="4">Resolvase HTH domain-containing protein</fullName>
    </recommendedName>
</protein>
<dbReference type="Pfam" id="PF13551">
    <property type="entry name" value="HTH_29"/>
    <property type="match status" value="1"/>
</dbReference>
<name>A0A553NDD4_TIGCA</name>
<reference evidence="2 3" key="1">
    <citation type="journal article" date="2018" name="Nat. Ecol. Evol.">
        <title>Genomic signatures of mitonuclear coevolution across populations of Tigriopus californicus.</title>
        <authorList>
            <person name="Barreto F.S."/>
            <person name="Watson E.T."/>
            <person name="Lima T.G."/>
            <person name="Willett C.S."/>
            <person name="Edmands S."/>
            <person name="Li W."/>
            <person name="Burton R.S."/>
        </authorList>
    </citation>
    <scope>NUCLEOTIDE SEQUENCE [LARGE SCALE GENOMIC DNA]</scope>
    <source>
        <strain evidence="2 3">San Diego</strain>
    </source>
</reference>
<dbReference type="AlphaFoldDB" id="A0A553NDD4"/>
<dbReference type="SUPFAM" id="SSF46689">
    <property type="entry name" value="Homeodomain-like"/>
    <property type="match status" value="1"/>
</dbReference>
<sequence length="128" mass="14409">MALQLQKRIEVSALLREGHTPTKIAKMANVNRSTVYKVQKRLEAGRGHERKLGQGPKRKIAPDAIKNAIKAESLNILTEKLVKGANMTQRYPRSGIVSEPDHVPVDDASLARAQSQLLRVRRRLDRRV</sequence>
<dbReference type="InterPro" id="IPR009057">
    <property type="entry name" value="Homeodomain-like_sf"/>
</dbReference>
<comment type="caution">
    <text evidence="2">The sequence shown here is derived from an EMBL/GenBank/DDBJ whole genome shotgun (WGS) entry which is preliminary data.</text>
</comment>
<accession>A0A553NDD4</accession>
<dbReference type="EMBL" id="VCGU01000458">
    <property type="protein sequence ID" value="TRY63443.1"/>
    <property type="molecule type" value="Genomic_DNA"/>
</dbReference>
<dbReference type="Gene3D" id="1.10.10.60">
    <property type="entry name" value="Homeodomain-like"/>
    <property type="match status" value="1"/>
</dbReference>
<keyword evidence="3" id="KW-1185">Reference proteome</keyword>
<evidence type="ECO:0008006" key="4">
    <source>
        <dbReference type="Google" id="ProtNLM"/>
    </source>
</evidence>
<evidence type="ECO:0000313" key="2">
    <source>
        <dbReference type="EMBL" id="TRY63443.1"/>
    </source>
</evidence>
<evidence type="ECO:0000256" key="1">
    <source>
        <dbReference type="ARBA" id="ARBA00004123"/>
    </source>
</evidence>
<dbReference type="GO" id="GO:0005634">
    <property type="term" value="C:nucleus"/>
    <property type="evidence" value="ECO:0007669"/>
    <property type="project" value="UniProtKB-SubCell"/>
</dbReference>
<gene>
    <name evidence="2" type="ORF">TCAL_16608</name>
</gene>
<comment type="subcellular location">
    <subcellularLocation>
        <location evidence="1">Nucleus</location>
    </subcellularLocation>
</comment>
<evidence type="ECO:0000313" key="3">
    <source>
        <dbReference type="Proteomes" id="UP000318571"/>
    </source>
</evidence>
<dbReference type="Proteomes" id="UP000318571">
    <property type="component" value="Chromosome 10"/>
</dbReference>